<organism evidence="1 2">
    <name type="scientific">Glycine soja</name>
    <name type="common">Wild soybean</name>
    <dbReference type="NCBI Taxonomy" id="3848"/>
    <lineage>
        <taxon>Eukaryota</taxon>
        <taxon>Viridiplantae</taxon>
        <taxon>Streptophyta</taxon>
        <taxon>Embryophyta</taxon>
        <taxon>Tracheophyta</taxon>
        <taxon>Spermatophyta</taxon>
        <taxon>Magnoliopsida</taxon>
        <taxon>eudicotyledons</taxon>
        <taxon>Gunneridae</taxon>
        <taxon>Pentapetalae</taxon>
        <taxon>rosids</taxon>
        <taxon>fabids</taxon>
        <taxon>Fabales</taxon>
        <taxon>Fabaceae</taxon>
        <taxon>Papilionoideae</taxon>
        <taxon>50 kb inversion clade</taxon>
        <taxon>NPAAA clade</taxon>
        <taxon>indigoferoid/millettioid clade</taxon>
        <taxon>Phaseoleae</taxon>
        <taxon>Glycine</taxon>
        <taxon>Glycine subgen. Soja</taxon>
    </lineage>
</organism>
<protein>
    <submittedName>
        <fullName evidence="1">Uncharacterized protein</fullName>
    </submittedName>
</protein>
<accession>A0A445ILI0</accession>
<dbReference type="AlphaFoldDB" id="A0A445ILI0"/>
<reference evidence="1 2" key="1">
    <citation type="submission" date="2018-09" db="EMBL/GenBank/DDBJ databases">
        <title>A high-quality reference genome of wild soybean provides a powerful tool to mine soybean genomes.</title>
        <authorList>
            <person name="Xie M."/>
            <person name="Chung C.Y.L."/>
            <person name="Li M.-W."/>
            <person name="Wong F.-L."/>
            <person name="Chan T.-F."/>
            <person name="Lam H.-M."/>
        </authorList>
    </citation>
    <scope>NUCLEOTIDE SEQUENCE [LARGE SCALE GENOMIC DNA]</scope>
    <source>
        <strain evidence="2">cv. W05</strain>
        <tissue evidence="1">Hypocotyl of etiolated seedlings</tissue>
    </source>
</reference>
<proteinExistence type="predicted"/>
<dbReference type="EMBL" id="QZWG01000010">
    <property type="protein sequence ID" value="RZB86920.1"/>
    <property type="molecule type" value="Genomic_DNA"/>
</dbReference>
<dbReference type="Proteomes" id="UP000289340">
    <property type="component" value="Chromosome 10"/>
</dbReference>
<name>A0A445ILI0_GLYSO</name>
<keyword evidence="2" id="KW-1185">Reference proteome</keyword>
<evidence type="ECO:0000313" key="2">
    <source>
        <dbReference type="Proteomes" id="UP000289340"/>
    </source>
</evidence>
<evidence type="ECO:0000313" key="1">
    <source>
        <dbReference type="EMBL" id="RZB86920.1"/>
    </source>
</evidence>
<comment type="caution">
    <text evidence="1">The sequence shown here is derived from an EMBL/GenBank/DDBJ whole genome shotgun (WGS) entry which is preliminary data.</text>
</comment>
<sequence>MQRTECMLVISPRKGFTIGSINLSMQPHVSHWWQLHLIKSIETAVPKSPPTLNAFACFALACLKGLQNIALKEEASTSNVDGVTTPTLLGLANSLSRSFIFARQLKMSGLYLLGMVLTPPNVICSKPNSTDFY</sequence>
<gene>
    <name evidence="1" type="ORF">D0Y65_026854</name>
</gene>